<dbReference type="InterPro" id="IPR005079">
    <property type="entry name" value="Peptidase_C45_hydrolase"/>
</dbReference>
<evidence type="ECO:0000259" key="1">
    <source>
        <dbReference type="Pfam" id="PF03417"/>
    </source>
</evidence>
<dbReference type="CDD" id="cd01935">
    <property type="entry name" value="Ntn_CGH_like"/>
    <property type="match status" value="1"/>
</dbReference>
<keyword evidence="2" id="KW-0378">Hydrolase</keyword>
<protein>
    <submittedName>
        <fullName evidence="2">Choloylglycine hydrolase</fullName>
    </submittedName>
</protein>
<evidence type="ECO:0000313" key="2">
    <source>
        <dbReference type="EMBL" id="GEN46359.1"/>
    </source>
</evidence>
<dbReference type="AlphaFoldDB" id="A0A511W5H6"/>
<proteinExistence type="predicted"/>
<reference evidence="2 3" key="1">
    <citation type="submission" date="2019-07" db="EMBL/GenBank/DDBJ databases">
        <title>Whole genome shotgun sequence of Alkalibacillus haloalkaliphilus NBRC 103110.</title>
        <authorList>
            <person name="Hosoyama A."/>
            <person name="Uohara A."/>
            <person name="Ohji S."/>
            <person name="Ichikawa N."/>
        </authorList>
    </citation>
    <scope>NUCLEOTIDE SEQUENCE [LARGE SCALE GENOMIC DNA]</scope>
    <source>
        <strain evidence="2 3">NBRC 103110</strain>
    </source>
</reference>
<dbReference type="Gene3D" id="3.60.60.10">
    <property type="entry name" value="Penicillin V Acylase, Chain A"/>
    <property type="match status" value="1"/>
</dbReference>
<dbReference type="GO" id="GO:0016787">
    <property type="term" value="F:hydrolase activity"/>
    <property type="evidence" value="ECO:0007669"/>
    <property type="project" value="UniProtKB-KW"/>
</dbReference>
<dbReference type="InterPro" id="IPR047794">
    <property type="entry name" value="C45_proenzyme-like"/>
</dbReference>
<name>A0A511W5H6_9BACI</name>
<organism evidence="2 3">
    <name type="scientific">Alkalibacillus haloalkaliphilus</name>
    <dbReference type="NCBI Taxonomy" id="94136"/>
    <lineage>
        <taxon>Bacteria</taxon>
        <taxon>Bacillati</taxon>
        <taxon>Bacillota</taxon>
        <taxon>Bacilli</taxon>
        <taxon>Bacillales</taxon>
        <taxon>Bacillaceae</taxon>
        <taxon>Alkalibacillus</taxon>
    </lineage>
</organism>
<dbReference type="EMBL" id="BJYA01000014">
    <property type="protein sequence ID" value="GEN46359.1"/>
    <property type="molecule type" value="Genomic_DNA"/>
</dbReference>
<dbReference type="Pfam" id="PF03417">
    <property type="entry name" value="AAT"/>
    <property type="match status" value="1"/>
</dbReference>
<evidence type="ECO:0000313" key="3">
    <source>
        <dbReference type="Proteomes" id="UP000321440"/>
    </source>
</evidence>
<dbReference type="NCBIfam" id="NF040521">
    <property type="entry name" value="C45_proenzyme"/>
    <property type="match status" value="1"/>
</dbReference>
<comment type="caution">
    <text evidence="2">The sequence shown here is derived from an EMBL/GenBank/DDBJ whole genome shotgun (WGS) entry which is preliminary data.</text>
</comment>
<dbReference type="OrthoDB" id="8617387at2"/>
<dbReference type="RefSeq" id="WP_146817114.1">
    <property type="nucleotide sequence ID" value="NZ_BJYA01000014.1"/>
</dbReference>
<feature type="domain" description="Peptidase C45 hydrolase" evidence="1">
    <location>
        <begin position="104"/>
        <end position="311"/>
    </location>
</feature>
<dbReference type="PANTHER" id="PTHR34180:SF1">
    <property type="entry name" value="BETA-ALANYL-DOPAMINE_CARCININE HYDROLASE"/>
    <property type="match status" value="1"/>
</dbReference>
<dbReference type="SUPFAM" id="SSF56235">
    <property type="entry name" value="N-terminal nucleophile aminohydrolases (Ntn hydrolases)"/>
    <property type="match status" value="1"/>
</dbReference>
<dbReference type="InterPro" id="IPR047801">
    <property type="entry name" value="Peptidase_C45"/>
</dbReference>
<gene>
    <name evidence="2" type="ORF">AHA02nite_21350</name>
</gene>
<accession>A0A511W5H6</accession>
<sequence>MKQIYSEIIQFRGGHYDFGYEQGKQLKGTLTIQNRLKHWKIRRPRFSIDVYEAKDKFMQYAPNMWKELEGLREGLELPMEEVLRDFGGYRTEIKKFGCSIMTEEDYMIRNYDYQPQTYEGRYSLFQPNDGGYAVLGPTSRVTGRMDGMNEKGLVMAYNFTHRKTPKDGFVCYMIGRIILDTCANVDEAVQLLKDIPHRNAFSYILLDPNGQTYVVETSPRGVHVRQSNVCTNHFEHLTKENRHHLEDSYKRMDAIKSQRKTSMSVNDAFRLMNDSDRGIFSDKYKSWAGTIHTSAYLPKQREAWFALGGDKEPVKINFDKWLNGSDLNISKIEGEVDTDLPFAHMD</sequence>
<dbReference type="PANTHER" id="PTHR34180">
    <property type="entry name" value="PEPTIDASE C45"/>
    <property type="match status" value="1"/>
</dbReference>
<dbReference type="InterPro" id="IPR029055">
    <property type="entry name" value="Ntn_hydrolases_N"/>
</dbReference>
<keyword evidence="3" id="KW-1185">Reference proteome</keyword>
<dbReference type="Proteomes" id="UP000321440">
    <property type="component" value="Unassembled WGS sequence"/>
</dbReference>